<proteinExistence type="predicted"/>
<organism evidence="1">
    <name type="scientific">marine sediment metagenome</name>
    <dbReference type="NCBI Taxonomy" id="412755"/>
    <lineage>
        <taxon>unclassified sequences</taxon>
        <taxon>metagenomes</taxon>
        <taxon>ecological metagenomes</taxon>
    </lineage>
</organism>
<sequence length="93" mass="10934">MKHKKERIEYDCWVTCDVCGSVTTFGKHCYTCDKDLCSDCSRKRYVGIYHYTSHVEDGCSSWPEYYYFCEKDSKNYKSPRGGYPGIDPATRKR</sequence>
<gene>
    <name evidence="1" type="ORF">LCGC14_1977830</name>
</gene>
<protein>
    <submittedName>
        <fullName evidence="1">Uncharacterized protein</fullName>
    </submittedName>
</protein>
<name>A0A0F9F9R7_9ZZZZ</name>
<accession>A0A0F9F9R7</accession>
<dbReference type="EMBL" id="LAZR01022072">
    <property type="protein sequence ID" value="KKL83134.1"/>
    <property type="molecule type" value="Genomic_DNA"/>
</dbReference>
<reference evidence="1" key="1">
    <citation type="journal article" date="2015" name="Nature">
        <title>Complex archaea that bridge the gap between prokaryotes and eukaryotes.</title>
        <authorList>
            <person name="Spang A."/>
            <person name="Saw J.H."/>
            <person name="Jorgensen S.L."/>
            <person name="Zaremba-Niedzwiedzka K."/>
            <person name="Martijn J."/>
            <person name="Lind A.E."/>
            <person name="van Eijk R."/>
            <person name="Schleper C."/>
            <person name="Guy L."/>
            <person name="Ettema T.J."/>
        </authorList>
    </citation>
    <scope>NUCLEOTIDE SEQUENCE</scope>
</reference>
<dbReference type="AlphaFoldDB" id="A0A0F9F9R7"/>
<comment type="caution">
    <text evidence="1">The sequence shown here is derived from an EMBL/GenBank/DDBJ whole genome shotgun (WGS) entry which is preliminary data.</text>
</comment>
<evidence type="ECO:0000313" key="1">
    <source>
        <dbReference type="EMBL" id="KKL83134.1"/>
    </source>
</evidence>